<dbReference type="PANTHER" id="PTHR43877">
    <property type="entry name" value="AMINOALKYLPHOSPHONATE N-ACETYLTRANSFERASE-RELATED-RELATED"/>
    <property type="match status" value="1"/>
</dbReference>
<dbReference type="GO" id="GO:0016747">
    <property type="term" value="F:acyltransferase activity, transferring groups other than amino-acyl groups"/>
    <property type="evidence" value="ECO:0007669"/>
    <property type="project" value="InterPro"/>
</dbReference>
<organism evidence="4 5">
    <name type="scientific">Hanamia caeni</name>
    <dbReference type="NCBI Taxonomy" id="2294116"/>
    <lineage>
        <taxon>Bacteria</taxon>
        <taxon>Pseudomonadati</taxon>
        <taxon>Bacteroidota</taxon>
        <taxon>Chitinophagia</taxon>
        <taxon>Chitinophagales</taxon>
        <taxon>Chitinophagaceae</taxon>
        <taxon>Hanamia</taxon>
    </lineage>
</organism>
<evidence type="ECO:0000313" key="5">
    <source>
        <dbReference type="Proteomes" id="UP000267223"/>
    </source>
</evidence>
<keyword evidence="5" id="KW-1185">Reference proteome</keyword>
<evidence type="ECO:0000313" key="4">
    <source>
        <dbReference type="EMBL" id="RNI39210.1"/>
    </source>
</evidence>
<keyword evidence="1 4" id="KW-0808">Transferase</keyword>
<accession>A0A3M9NN51</accession>
<dbReference type="InterPro" id="IPR016181">
    <property type="entry name" value="Acyl_CoA_acyltransferase"/>
</dbReference>
<dbReference type="Pfam" id="PF00583">
    <property type="entry name" value="Acetyltransf_1"/>
    <property type="match status" value="1"/>
</dbReference>
<sequence length="146" mass="16927">MPIKQIDYGTAEYDQMVNLRYEILRKPLRLSFDKEELEKEKDDILIAAFEEDKILGCCLLKKIDNNTVRLRQMAVANNLQGKGIGASMMYFAENVARDAGFKKIRMHARKTAIGFYEKLGYTVMGNEFLEVSIPHFLMEKKLRLID</sequence>
<reference evidence="4 5" key="1">
    <citation type="submission" date="2018-11" db="EMBL/GenBank/DDBJ databases">
        <title>Draft genome sequence of Ferruginibacter sp. BO-59.</title>
        <authorList>
            <person name="Im W.T."/>
        </authorList>
    </citation>
    <scope>NUCLEOTIDE SEQUENCE [LARGE SCALE GENOMIC DNA]</scope>
    <source>
        <strain evidence="4 5">BO-59</strain>
    </source>
</reference>
<evidence type="ECO:0000259" key="3">
    <source>
        <dbReference type="PROSITE" id="PS51186"/>
    </source>
</evidence>
<name>A0A3M9NN51_9BACT</name>
<dbReference type="RefSeq" id="WP_123119774.1">
    <property type="nucleotide sequence ID" value="NZ_RJJR01000002.1"/>
</dbReference>
<dbReference type="CDD" id="cd04301">
    <property type="entry name" value="NAT_SF"/>
    <property type="match status" value="1"/>
</dbReference>
<protein>
    <submittedName>
        <fullName evidence="4">GNAT family N-acetyltransferase</fullName>
    </submittedName>
</protein>
<dbReference type="SUPFAM" id="SSF55729">
    <property type="entry name" value="Acyl-CoA N-acyltransferases (Nat)"/>
    <property type="match status" value="1"/>
</dbReference>
<evidence type="ECO:0000256" key="2">
    <source>
        <dbReference type="ARBA" id="ARBA00023315"/>
    </source>
</evidence>
<dbReference type="Gene3D" id="3.40.630.30">
    <property type="match status" value="1"/>
</dbReference>
<dbReference type="EMBL" id="RJJR01000002">
    <property type="protein sequence ID" value="RNI39210.1"/>
    <property type="molecule type" value="Genomic_DNA"/>
</dbReference>
<dbReference type="Proteomes" id="UP000267223">
    <property type="component" value="Unassembled WGS sequence"/>
</dbReference>
<dbReference type="AlphaFoldDB" id="A0A3M9NN51"/>
<dbReference type="PANTHER" id="PTHR43877:SF2">
    <property type="entry name" value="AMINOALKYLPHOSPHONATE N-ACETYLTRANSFERASE-RELATED"/>
    <property type="match status" value="1"/>
</dbReference>
<keyword evidence="2" id="KW-0012">Acyltransferase</keyword>
<proteinExistence type="predicted"/>
<dbReference type="InterPro" id="IPR050832">
    <property type="entry name" value="Bact_Acetyltransf"/>
</dbReference>
<evidence type="ECO:0000256" key="1">
    <source>
        <dbReference type="ARBA" id="ARBA00022679"/>
    </source>
</evidence>
<comment type="caution">
    <text evidence="4">The sequence shown here is derived from an EMBL/GenBank/DDBJ whole genome shotgun (WGS) entry which is preliminary data.</text>
</comment>
<dbReference type="InterPro" id="IPR000182">
    <property type="entry name" value="GNAT_dom"/>
</dbReference>
<dbReference type="OrthoDB" id="2352823at2"/>
<gene>
    <name evidence="4" type="ORF">EFY79_05075</name>
</gene>
<feature type="domain" description="N-acetyltransferase" evidence="3">
    <location>
        <begin position="1"/>
        <end position="143"/>
    </location>
</feature>
<dbReference type="PROSITE" id="PS51186">
    <property type="entry name" value="GNAT"/>
    <property type="match status" value="1"/>
</dbReference>